<accession>A0A6C0BBV2</accession>
<sequence>MSNVDLNVDNYTPSELLAILDLSVPDVGSVKKKSDILIHRFQAENNPDMVAFFQNIEDKLTKYARDLEDAEGDAPPVEYEPAKKQTNNWINNEYLRQSDQVQNEKITERKQKIDVYNNTHVPMKREQLGVNNTYSVEVAQDTLNPNLKNITTRIINIDSQYRQSNSINNLSTDFTLDLSESILNVVSLRLYSYQIPYTWYSFDVQYNNTCFWITFVDQDGNSIELPIIVGNKIVSQIGIPISIEPGNYTGASSTTEGSLCYAITQALIRAGFTASNTSVSINSVNFKLTLFLHGLTYTNPTNQDTYIVGNSTILTFFDPTAVLTCSNTCGQSLAINQTMGWLMGFRVPAETVNTNGNTGTAVVDLYGPKYLILVIDDYNQNHINSGLIGITEYSNVLKLPSYYSPDLPYICIPASPAGTNLAINSQILQNDPNAGTLLMDKYNASYDKVQQVLPSAPRTLTQTQIYTINEILKNNGKTTNYKLTSPTTPDTFALIPIKHNGLNTGETIVEFGGTLQENKRVYFGPVNIERLHIQLLDDKGNVLNLNGADWSITLISENLYQY</sequence>
<dbReference type="EMBL" id="MN739104">
    <property type="protein sequence ID" value="QHS89049.1"/>
    <property type="molecule type" value="Genomic_DNA"/>
</dbReference>
<evidence type="ECO:0000313" key="1">
    <source>
        <dbReference type="EMBL" id="QHS89049.1"/>
    </source>
</evidence>
<protein>
    <submittedName>
        <fullName evidence="1">Uncharacterized protein</fullName>
    </submittedName>
</protein>
<organism evidence="1">
    <name type="scientific">viral metagenome</name>
    <dbReference type="NCBI Taxonomy" id="1070528"/>
    <lineage>
        <taxon>unclassified sequences</taxon>
        <taxon>metagenomes</taxon>
        <taxon>organismal metagenomes</taxon>
    </lineage>
</organism>
<proteinExistence type="predicted"/>
<dbReference type="AlphaFoldDB" id="A0A6C0BBV2"/>
<name>A0A6C0BBV2_9ZZZZ</name>
<reference evidence="1" key="1">
    <citation type="journal article" date="2020" name="Nature">
        <title>Giant virus diversity and host interactions through global metagenomics.</title>
        <authorList>
            <person name="Schulz F."/>
            <person name="Roux S."/>
            <person name="Paez-Espino D."/>
            <person name="Jungbluth S."/>
            <person name="Walsh D.A."/>
            <person name="Denef V.J."/>
            <person name="McMahon K.D."/>
            <person name="Konstantinidis K.T."/>
            <person name="Eloe-Fadrosh E.A."/>
            <person name="Kyrpides N.C."/>
            <person name="Woyke T."/>
        </authorList>
    </citation>
    <scope>NUCLEOTIDE SEQUENCE</scope>
    <source>
        <strain evidence="1">GVMAG-M-3300010158-59</strain>
    </source>
</reference>